<dbReference type="SUPFAM" id="SSF56112">
    <property type="entry name" value="Protein kinase-like (PK-like)"/>
    <property type="match status" value="1"/>
</dbReference>
<feature type="compositionally biased region" description="Basic and acidic residues" evidence="12">
    <location>
        <begin position="24"/>
        <end position="47"/>
    </location>
</feature>
<dbReference type="PROSITE" id="PS00107">
    <property type="entry name" value="PROTEIN_KINASE_ATP"/>
    <property type="match status" value="1"/>
</dbReference>
<reference evidence="15 16" key="1">
    <citation type="submission" date="2025-04" db="UniProtKB">
        <authorList>
            <consortium name="RefSeq"/>
        </authorList>
    </citation>
    <scope>IDENTIFICATION</scope>
    <source>
        <tissue evidence="15 16">Tentacle</tissue>
    </source>
</reference>
<evidence type="ECO:0000256" key="3">
    <source>
        <dbReference type="ARBA" id="ARBA00022527"/>
    </source>
</evidence>
<evidence type="ECO:0000256" key="7">
    <source>
        <dbReference type="ARBA" id="ARBA00022840"/>
    </source>
</evidence>
<name>A0A6P8IL13_ACTTE</name>
<dbReference type="InterPro" id="IPR011009">
    <property type="entry name" value="Kinase-like_dom_sf"/>
</dbReference>
<gene>
    <name evidence="15 16" type="primary">LOC116302487</name>
</gene>
<dbReference type="PROSITE" id="PS50011">
    <property type="entry name" value="PROTEIN_KINASE_DOM"/>
    <property type="match status" value="1"/>
</dbReference>
<dbReference type="AlphaFoldDB" id="A0A6P8IL13"/>
<proteinExistence type="inferred from homology"/>
<evidence type="ECO:0000256" key="6">
    <source>
        <dbReference type="ARBA" id="ARBA00022777"/>
    </source>
</evidence>
<dbReference type="PROSITE" id="PS00108">
    <property type="entry name" value="PROTEIN_KINASE_ST"/>
    <property type="match status" value="1"/>
</dbReference>
<keyword evidence="6" id="KW-0418">Kinase</keyword>
<dbReference type="GO" id="GO:0005737">
    <property type="term" value="C:cytoplasm"/>
    <property type="evidence" value="ECO:0007669"/>
    <property type="project" value="TreeGrafter"/>
</dbReference>
<keyword evidence="4" id="KW-0808">Transferase</keyword>
<sequence>MACAVAEENGGENGRTEEEDDGEELIKEAPRARSPEDQSKRKVDSRITKLRRRISQGLRLSFAKDDEEVFAEKPNVKQNSPAVRTNIFSESDIETCTETKKPVVRRTVSDTVGGRLRKISSFLSDSRRHSDEFTSGEFESTSSQPLSPSYGRLESYQKLEPLGEGSYATVFKGICTANRKVVALKEIRLQEEEGAPFTAIREASLLKQLKQANIVRLHDIIHTKDTLMFVFEFIDTDLNSYLERYPRGVCPNNAKIFIFQLLRGLAYIHQRKILHRDIKPQNLLISEKGELKLADFGLARAKSVPSRTYSNEVVTLWYRPPDVLLGSKDYTTSLDIWAAGCIFVEMITGVALFPGLKDHIDQLNKIWQVLGTPTNETWPGVTKLAEYNIDTFLEYPPQRLGYVVPRLLGIDGAEKLASLMIQLDPKLRVTAKNAIHNSYFSDFPKEVYTISEEDSIFTVSGIEYQKEPS</sequence>
<evidence type="ECO:0000256" key="12">
    <source>
        <dbReference type="SAM" id="MobiDB-lite"/>
    </source>
</evidence>
<dbReference type="Gene3D" id="3.30.200.20">
    <property type="entry name" value="Phosphorylase Kinase, domain 1"/>
    <property type="match status" value="1"/>
</dbReference>
<evidence type="ECO:0000259" key="13">
    <source>
        <dbReference type="PROSITE" id="PS50011"/>
    </source>
</evidence>
<dbReference type="InterPro" id="IPR050108">
    <property type="entry name" value="CDK"/>
</dbReference>
<evidence type="ECO:0000313" key="15">
    <source>
        <dbReference type="RefSeq" id="XP_031567651.1"/>
    </source>
</evidence>
<dbReference type="FunFam" id="3.30.200.20:FF:000124">
    <property type="entry name" value="Cyclin-dependent kinase 4"/>
    <property type="match status" value="1"/>
</dbReference>
<evidence type="ECO:0000256" key="8">
    <source>
        <dbReference type="ARBA" id="ARBA00047811"/>
    </source>
</evidence>
<dbReference type="Proteomes" id="UP000515163">
    <property type="component" value="Unplaced"/>
</dbReference>
<dbReference type="PANTHER" id="PTHR24056">
    <property type="entry name" value="CELL DIVISION PROTEIN KINASE"/>
    <property type="match status" value="1"/>
</dbReference>
<keyword evidence="5 10" id="KW-0547">Nucleotide-binding</keyword>
<keyword evidence="14" id="KW-1185">Reference proteome</keyword>
<dbReference type="GeneID" id="116302487"/>
<dbReference type="PANTHER" id="PTHR24056:SF246">
    <property type="entry name" value="ECDYSONE-INDUCED PROTEIN 63E, ISOFORM N"/>
    <property type="match status" value="1"/>
</dbReference>
<evidence type="ECO:0000313" key="14">
    <source>
        <dbReference type="Proteomes" id="UP000515163"/>
    </source>
</evidence>
<dbReference type="FunFam" id="1.10.510.10:FF:000131">
    <property type="entry name" value="cyclin-dependent kinase 14 isoform X1"/>
    <property type="match status" value="1"/>
</dbReference>
<keyword evidence="3 11" id="KW-0723">Serine/threonine-protein kinase</keyword>
<feature type="region of interest" description="Disordered" evidence="12">
    <location>
        <begin position="1"/>
        <end position="48"/>
    </location>
</feature>
<organism evidence="14 15">
    <name type="scientific">Actinia tenebrosa</name>
    <name type="common">Australian red waratah sea anemone</name>
    <dbReference type="NCBI Taxonomy" id="6105"/>
    <lineage>
        <taxon>Eukaryota</taxon>
        <taxon>Metazoa</taxon>
        <taxon>Cnidaria</taxon>
        <taxon>Anthozoa</taxon>
        <taxon>Hexacorallia</taxon>
        <taxon>Actiniaria</taxon>
        <taxon>Actiniidae</taxon>
        <taxon>Actinia</taxon>
    </lineage>
</organism>
<comment type="similarity">
    <text evidence="1">Belongs to the protein kinase superfamily. CMGC Ser/Thr protein kinase family. CDC2/CDKX subfamily.</text>
</comment>
<comment type="catalytic activity">
    <reaction evidence="8">
        <text>L-threonyl-[protein] + ATP = O-phospho-L-threonyl-[protein] + ADP + H(+)</text>
        <dbReference type="Rhea" id="RHEA:46608"/>
        <dbReference type="Rhea" id="RHEA-COMP:11060"/>
        <dbReference type="Rhea" id="RHEA-COMP:11605"/>
        <dbReference type="ChEBI" id="CHEBI:15378"/>
        <dbReference type="ChEBI" id="CHEBI:30013"/>
        <dbReference type="ChEBI" id="CHEBI:30616"/>
        <dbReference type="ChEBI" id="CHEBI:61977"/>
        <dbReference type="ChEBI" id="CHEBI:456216"/>
        <dbReference type="EC" id="2.7.11.22"/>
    </reaction>
</comment>
<dbReference type="InterPro" id="IPR008271">
    <property type="entry name" value="Ser/Thr_kinase_AS"/>
</dbReference>
<comment type="catalytic activity">
    <reaction evidence="9">
        <text>L-seryl-[protein] + ATP = O-phospho-L-seryl-[protein] + ADP + H(+)</text>
        <dbReference type="Rhea" id="RHEA:17989"/>
        <dbReference type="Rhea" id="RHEA-COMP:9863"/>
        <dbReference type="Rhea" id="RHEA-COMP:11604"/>
        <dbReference type="ChEBI" id="CHEBI:15378"/>
        <dbReference type="ChEBI" id="CHEBI:29999"/>
        <dbReference type="ChEBI" id="CHEBI:30616"/>
        <dbReference type="ChEBI" id="CHEBI:83421"/>
        <dbReference type="ChEBI" id="CHEBI:456216"/>
        <dbReference type="EC" id="2.7.11.22"/>
    </reaction>
</comment>
<dbReference type="KEGG" id="aten:116302487"/>
<evidence type="ECO:0000256" key="1">
    <source>
        <dbReference type="ARBA" id="ARBA00006485"/>
    </source>
</evidence>
<dbReference type="EC" id="2.7.11.22" evidence="2"/>
<keyword evidence="7 10" id="KW-0067">ATP-binding</keyword>
<dbReference type="Pfam" id="PF00069">
    <property type="entry name" value="Pkinase"/>
    <property type="match status" value="1"/>
</dbReference>
<evidence type="ECO:0000256" key="11">
    <source>
        <dbReference type="RuleBase" id="RU000304"/>
    </source>
</evidence>
<feature type="domain" description="Protein kinase" evidence="13">
    <location>
        <begin position="156"/>
        <end position="440"/>
    </location>
</feature>
<accession>A0A6P8IL13</accession>
<evidence type="ECO:0000256" key="5">
    <source>
        <dbReference type="ARBA" id="ARBA00022741"/>
    </source>
</evidence>
<dbReference type="InterPro" id="IPR017441">
    <property type="entry name" value="Protein_kinase_ATP_BS"/>
</dbReference>
<protein>
    <recommendedName>
        <fullName evidence="2">cyclin-dependent kinase</fullName>
        <ecNumber evidence="2">2.7.11.22</ecNumber>
    </recommendedName>
</protein>
<dbReference type="SMART" id="SM00220">
    <property type="entry name" value="S_TKc"/>
    <property type="match status" value="1"/>
</dbReference>
<dbReference type="GO" id="GO:0005524">
    <property type="term" value="F:ATP binding"/>
    <property type="evidence" value="ECO:0007669"/>
    <property type="project" value="UniProtKB-UniRule"/>
</dbReference>
<dbReference type="Gene3D" id="1.10.510.10">
    <property type="entry name" value="Transferase(Phosphotransferase) domain 1"/>
    <property type="match status" value="1"/>
</dbReference>
<dbReference type="InterPro" id="IPR000719">
    <property type="entry name" value="Prot_kinase_dom"/>
</dbReference>
<evidence type="ECO:0000256" key="9">
    <source>
        <dbReference type="ARBA" id="ARBA00048367"/>
    </source>
</evidence>
<dbReference type="RefSeq" id="XP_031567659.1">
    <property type="nucleotide sequence ID" value="XM_031711799.1"/>
</dbReference>
<evidence type="ECO:0000313" key="16">
    <source>
        <dbReference type="RefSeq" id="XP_031567659.1"/>
    </source>
</evidence>
<dbReference type="RefSeq" id="XP_031567651.1">
    <property type="nucleotide sequence ID" value="XM_031711791.1"/>
</dbReference>
<evidence type="ECO:0000256" key="4">
    <source>
        <dbReference type="ARBA" id="ARBA00022679"/>
    </source>
</evidence>
<dbReference type="OrthoDB" id="1732493at2759"/>
<feature type="binding site" evidence="10">
    <location>
        <position position="185"/>
    </location>
    <ligand>
        <name>ATP</name>
        <dbReference type="ChEBI" id="CHEBI:30616"/>
    </ligand>
</feature>
<dbReference type="GO" id="GO:0004693">
    <property type="term" value="F:cyclin-dependent protein serine/threonine kinase activity"/>
    <property type="evidence" value="ECO:0007669"/>
    <property type="project" value="UniProtKB-EC"/>
</dbReference>
<evidence type="ECO:0000256" key="2">
    <source>
        <dbReference type="ARBA" id="ARBA00012425"/>
    </source>
</evidence>
<dbReference type="GO" id="GO:0005634">
    <property type="term" value="C:nucleus"/>
    <property type="evidence" value="ECO:0007669"/>
    <property type="project" value="TreeGrafter"/>
</dbReference>
<evidence type="ECO:0000256" key="10">
    <source>
        <dbReference type="PROSITE-ProRule" id="PRU10141"/>
    </source>
</evidence>